<evidence type="ECO:0000313" key="3">
    <source>
        <dbReference type="Proteomes" id="UP000013782"/>
    </source>
</evidence>
<dbReference type="OrthoDB" id="9806505at2"/>
<dbReference type="SUPFAM" id="SSF50891">
    <property type="entry name" value="Cyclophilin-like"/>
    <property type="match status" value="1"/>
</dbReference>
<dbReference type="AlphaFoldDB" id="R2PZ55"/>
<dbReference type="STRING" id="160454.RV10_GL002701"/>
<dbReference type="HOGENOM" id="CLU_099043_1_1_9"/>
<keyword evidence="3" id="KW-1185">Reference proteome</keyword>
<feature type="domain" description="Cyclophilin-like" evidence="1">
    <location>
        <begin position="8"/>
        <end position="106"/>
    </location>
</feature>
<organism evidence="2 3">
    <name type="scientific">Enterococcus pallens ATCC BAA-351</name>
    <dbReference type="NCBI Taxonomy" id="1158607"/>
    <lineage>
        <taxon>Bacteria</taxon>
        <taxon>Bacillati</taxon>
        <taxon>Bacillota</taxon>
        <taxon>Bacilli</taxon>
        <taxon>Lactobacillales</taxon>
        <taxon>Enterococcaceae</taxon>
        <taxon>Enterococcus</taxon>
    </lineage>
</organism>
<evidence type="ECO:0000313" key="2">
    <source>
        <dbReference type="EMBL" id="EOH88408.1"/>
    </source>
</evidence>
<evidence type="ECO:0000259" key="1">
    <source>
        <dbReference type="Pfam" id="PF18050"/>
    </source>
</evidence>
<reference evidence="2 3" key="1">
    <citation type="submission" date="2013-02" db="EMBL/GenBank/DDBJ databases">
        <title>The Genome Sequence of Enterococcus pallens BAA-351.</title>
        <authorList>
            <consortium name="The Broad Institute Genome Sequencing Platform"/>
            <consortium name="The Broad Institute Genome Sequencing Center for Infectious Disease"/>
            <person name="Earl A.M."/>
            <person name="Gilmore M.S."/>
            <person name="Lebreton F."/>
            <person name="Walker B."/>
            <person name="Young S.K."/>
            <person name="Zeng Q."/>
            <person name="Gargeya S."/>
            <person name="Fitzgerald M."/>
            <person name="Haas B."/>
            <person name="Abouelleil A."/>
            <person name="Alvarado L."/>
            <person name="Arachchi H.M."/>
            <person name="Berlin A.M."/>
            <person name="Chapman S.B."/>
            <person name="Dewar J."/>
            <person name="Goldberg J."/>
            <person name="Griggs A."/>
            <person name="Gujja S."/>
            <person name="Hansen M."/>
            <person name="Howarth C."/>
            <person name="Imamovic A."/>
            <person name="Larimer J."/>
            <person name="McCowan C."/>
            <person name="Murphy C."/>
            <person name="Neiman D."/>
            <person name="Pearson M."/>
            <person name="Priest M."/>
            <person name="Roberts A."/>
            <person name="Saif S."/>
            <person name="Shea T."/>
            <person name="Sisk P."/>
            <person name="Sykes S."/>
            <person name="Wortman J."/>
            <person name="Nusbaum C."/>
            <person name="Birren B."/>
        </authorList>
    </citation>
    <scope>NUCLEOTIDE SEQUENCE [LARGE SCALE GENOMIC DNA]</scope>
    <source>
        <strain evidence="2 3">ATCC BAA-351</strain>
    </source>
</reference>
<accession>R2PZ55</accession>
<dbReference type="RefSeq" id="WP_010759170.1">
    <property type="nucleotide sequence ID" value="NZ_ASWD01000003.1"/>
</dbReference>
<dbReference type="Gene3D" id="2.40.100.20">
    <property type="match status" value="1"/>
</dbReference>
<proteinExistence type="predicted"/>
<dbReference type="Proteomes" id="UP000013782">
    <property type="component" value="Unassembled WGS sequence"/>
</dbReference>
<sequence>MRISVSGNGKKILFDLNDSSAALDLYNQLPLTINVKNFSTNEKVFYPPESLNVKNTPMANAKKGTLAYYAPWADVVMFYDHFGKGSGLYELGEAVSGKELIESLSGIIEIEKVEK</sequence>
<name>R2PZ55_9ENTE</name>
<dbReference type="InterPro" id="IPR041183">
    <property type="entry name" value="Cyclophilin-like"/>
</dbReference>
<dbReference type="PATRIC" id="fig|1158607.3.peg.4203"/>
<dbReference type="InterPro" id="IPR029000">
    <property type="entry name" value="Cyclophilin-like_dom_sf"/>
</dbReference>
<comment type="caution">
    <text evidence="2">The sequence shown here is derived from an EMBL/GenBank/DDBJ whole genome shotgun (WGS) entry which is preliminary data.</text>
</comment>
<gene>
    <name evidence="2" type="ORF">UAU_04226</name>
</gene>
<dbReference type="Pfam" id="PF18050">
    <property type="entry name" value="Cyclophil_like2"/>
    <property type="match status" value="1"/>
</dbReference>
<protein>
    <recommendedName>
        <fullName evidence="1">Cyclophilin-like domain-containing protein</fullName>
    </recommendedName>
</protein>
<dbReference type="eggNOG" id="COG4925">
    <property type="taxonomic scope" value="Bacteria"/>
</dbReference>
<dbReference type="EMBL" id="AJAQ01000045">
    <property type="protein sequence ID" value="EOH88408.1"/>
    <property type="molecule type" value="Genomic_DNA"/>
</dbReference>